<dbReference type="SUPFAM" id="SSF55267">
    <property type="entry name" value="tRNA-intron endonuclease N-terminal domain-like"/>
    <property type="match status" value="1"/>
</dbReference>
<feature type="active site" evidence="4">
    <location>
        <position position="129"/>
    </location>
</feature>
<dbReference type="GO" id="GO:0006388">
    <property type="term" value="P:tRNA splicing, via endonucleolytic cleavage and ligation"/>
    <property type="evidence" value="ECO:0007669"/>
    <property type="project" value="UniProtKB-UniRule"/>
</dbReference>
<comment type="subunit">
    <text evidence="4">Homotetramer; although the tetramer contains four active sites, only two participate in the cleavage. Therefore, it should be considered as a dimer of dimers.</text>
</comment>
<reference evidence="7" key="1">
    <citation type="submission" date="2007-02" db="EMBL/GenBank/DDBJ databases">
        <title>Complete sequence of Pyrobaculum calidifontis JCM 11548.</title>
        <authorList>
            <consortium name="US DOE Joint Genome Institute"/>
            <person name="Copeland A."/>
            <person name="Lucas S."/>
            <person name="Lapidus A."/>
            <person name="Barry K."/>
            <person name="Glavina del Rio T."/>
            <person name="Dalin E."/>
            <person name="Tice H."/>
            <person name="Pitluck S."/>
            <person name="Chain P."/>
            <person name="Malfatti S."/>
            <person name="Shin M."/>
            <person name="Vergez L."/>
            <person name="Schmutz J."/>
            <person name="Larimer F."/>
            <person name="Land M."/>
            <person name="Hauser L."/>
            <person name="Kyrpides N."/>
            <person name="Mikhailova N."/>
            <person name="Cozen A.E."/>
            <person name="Fitz-Gibbon S.T."/>
            <person name="House C.H."/>
            <person name="Saltikov C."/>
            <person name="Lowe T.M."/>
            <person name="Richardson P."/>
        </authorList>
    </citation>
    <scope>NUCLEOTIDE SEQUENCE [LARGE SCALE GENOMIC DNA]</scope>
    <source>
        <strain evidence="7">JCM 11548</strain>
    </source>
</reference>
<dbReference type="InterPro" id="IPR006678">
    <property type="entry name" value="tRNA_intron_Endonuc_N"/>
</dbReference>
<dbReference type="Gene3D" id="3.40.1350.10">
    <property type="match status" value="1"/>
</dbReference>
<evidence type="ECO:0000259" key="5">
    <source>
        <dbReference type="Pfam" id="PF01974"/>
    </source>
</evidence>
<dbReference type="GO" id="GO:0005737">
    <property type="term" value="C:cytoplasm"/>
    <property type="evidence" value="ECO:0007669"/>
    <property type="project" value="TreeGrafter"/>
</dbReference>
<dbReference type="KEGG" id="pcl:Pcal_1630"/>
<dbReference type="NCBIfam" id="TIGR00324">
    <property type="entry name" value="endA"/>
    <property type="match status" value="1"/>
</dbReference>
<dbReference type="PANTHER" id="PTHR21227:SF0">
    <property type="entry name" value="TRNA-SPLICING ENDONUCLEASE SUBUNIT SEN2"/>
    <property type="match status" value="1"/>
</dbReference>
<dbReference type="EMBL" id="CP000561">
    <property type="protein sequence ID" value="ABO09047.1"/>
    <property type="molecule type" value="Genomic_DNA"/>
</dbReference>
<accession>A3MWN0</accession>
<evidence type="ECO:0000256" key="4">
    <source>
        <dbReference type="HAMAP-Rule" id="MF_01833"/>
    </source>
</evidence>
<sequence>MIKGVLRGLAVVVEDVESGRELYRRGFYGRFLGYDKVKREEVDKVDAPLILALYEALYLAEKGVLTVVDENGVEIPPQQLVELGRARIKNFDDIYKIYKYFRDLGYVVKSGLKFGALFSVYEKGPGIDHAPMVVVFLEPDKGISATDITRGGRLGHSVKKTFTLATVLKPAGEVALLGFTWARL</sequence>
<dbReference type="Gene3D" id="3.40.1170.20">
    <property type="entry name" value="tRNA intron endonuclease, N-terminal domain"/>
    <property type="match status" value="1"/>
</dbReference>
<evidence type="ECO:0000313" key="7">
    <source>
        <dbReference type="EMBL" id="ABO09047.1"/>
    </source>
</evidence>
<dbReference type="PIRSF" id="PIRSF005285">
    <property type="entry name" value="tRNA_splic_archaea"/>
    <property type="match status" value="1"/>
</dbReference>
<evidence type="ECO:0000256" key="1">
    <source>
        <dbReference type="ARBA" id="ARBA00022694"/>
    </source>
</evidence>
<keyword evidence="7" id="KW-0540">Nuclease</keyword>
<dbReference type="InterPro" id="IPR036740">
    <property type="entry name" value="tRNA_intron_Endonuc_N_sf"/>
</dbReference>
<keyword evidence="1 4" id="KW-0819">tRNA processing</keyword>
<keyword evidence="7" id="KW-0378">Hydrolase</keyword>
<dbReference type="InterPro" id="IPR011856">
    <property type="entry name" value="tRNA_endonuc-like_dom_sf"/>
</dbReference>
<feature type="active site" evidence="4">
    <location>
        <position position="160"/>
    </location>
</feature>
<dbReference type="CDD" id="cd22363">
    <property type="entry name" value="tRNA-intron_lyase_C"/>
    <property type="match status" value="1"/>
</dbReference>
<name>A3MWN0_PYRCJ</name>
<feature type="domain" description="tRNA intron endonuclease N-terminal" evidence="6">
    <location>
        <begin position="2"/>
        <end position="80"/>
    </location>
</feature>
<evidence type="ECO:0000313" key="8">
    <source>
        <dbReference type="Proteomes" id="UP000001431"/>
    </source>
</evidence>
<evidence type="ECO:0000256" key="2">
    <source>
        <dbReference type="ARBA" id="ARBA00023239"/>
    </source>
</evidence>
<comment type="catalytic activity">
    <reaction evidence="4">
        <text>pretRNA = a 3'-half-tRNA molecule with a 5'-OH end + a 5'-half-tRNA molecule with a 2',3'-cyclic phosphate end + an intron with a 2',3'-cyclic phosphate and a 5'-hydroxyl terminus.</text>
        <dbReference type="EC" id="4.6.1.16"/>
    </reaction>
</comment>
<keyword evidence="8" id="KW-1185">Reference proteome</keyword>
<dbReference type="InterPro" id="IPR006677">
    <property type="entry name" value="tRNA_intron_Endonuc_cat-like"/>
</dbReference>
<dbReference type="Proteomes" id="UP000001431">
    <property type="component" value="Chromosome"/>
</dbReference>
<dbReference type="eggNOG" id="arCOG01701">
    <property type="taxonomic scope" value="Archaea"/>
</dbReference>
<dbReference type="InterPro" id="IPR036167">
    <property type="entry name" value="tRNA_intron_Endo_cat-like_sf"/>
</dbReference>
<keyword evidence="7" id="KW-0255">Endonuclease</keyword>
<dbReference type="AlphaFoldDB" id="A3MWN0"/>
<feature type="domain" description="tRNA intron endonuclease catalytic" evidence="5">
    <location>
        <begin position="91"/>
        <end position="171"/>
    </location>
</feature>
<dbReference type="Pfam" id="PF01974">
    <property type="entry name" value="tRNA_int_endo"/>
    <property type="match status" value="1"/>
</dbReference>
<organism evidence="7 8">
    <name type="scientific">Pyrobaculum calidifontis (strain DSM 21063 / JCM 11548 / VA1)</name>
    <dbReference type="NCBI Taxonomy" id="410359"/>
    <lineage>
        <taxon>Archaea</taxon>
        <taxon>Thermoproteota</taxon>
        <taxon>Thermoprotei</taxon>
        <taxon>Thermoproteales</taxon>
        <taxon>Thermoproteaceae</taxon>
        <taxon>Pyrobaculum</taxon>
    </lineage>
</organism>
<evidence type="ECO:0000259" key="6">
    <source>
        <dbReference type="Pfam" id="PF02778"/>
    </source>
</evidence>
<gene>
    <name evidence="4" type="primary">endA</name>
    <name evidence="7" type="ordered locus">Pcal_1630</name>
</gene>
<dbReference type="FunFam" id="3.40.1350.10:FF:000006">
    <property type="entry name" value="tRNA-splicing endonuclease"/>
    <property type="match status" value="1"/>
</dbReference>
<dbReference type="InterPro" id="IPR006676">
    <property type="entry name" value="tRNA_splic"/>
</dbReference>
<dbReference type="Pfam" id="PF02778">
    <property type="entry name" value="tRNA_int_endo_N"/>
    <property type="match status" value="1"/>
</dbReference>
<keyword evidence="2 4" id="KW-0456">Lyase</keyword>
<proteinExistence type="inferred from homology"/>
<dbReference type="HOGENOM" id="CLU_114393_0_0_2"/>
<dbReference type="PANTHER" id="PTHR21227">
    <property type="entry name" value="TRNA-SPLICING ENDONUCLEASE SUBUNIT SEN2"/>
    <property type="match status" value="1"/>
</dbReference>
<dbReference type="STRING" id="410359.Pcal_1630"/>
<feature type="active site" evidence="4">
    <location>
        <position position="121"/>
    </location>
</feature>
<dbReference type="SUPFAM" id="SSF53032">
    <property type="entry name" value="tRNA-intron endonuclease catalytic domain-like"/>
    <property type="match status" value="1"/>
</dbReference>
<protein>
    <recommendedName>
        <fullName evidence="4">tRNA-splicing endonuclease</fullName>
        <ecNumber evidence="4">4.6.1.16</ecNumber>
    </recommendedName>
    <alternativeName>
        <fullName evidence="4">tRNA-intron endonuclease</fullName>
    </alternativeName>
</protein>
<evidence type="ECO:0000256" key="3">
    <source>
        <dbReference type="ARBA" id="ARBA00024798"/>
    </source>
</evidence>
<comment type="function">
    <text evidence="3 4">Endonuclease that removes tRNA introns. Cleaves pre-tRNA at the 5'- and 3'-splice sites to release the intron. The products are an intron and two tRNA half-molecules bearing 2',3' cyclic phosphate and 5'-OH termini. Recognizes a pseudosymmetric substrate in which 2 bulged loops of 3 bases are separated by a stem of 4 bp.</text>
</comment>
<dbReference type="GO" id="GO:0003676">
    <property type="term" value="F:nucleic acid binding"/>
    <property type="evidence" value="ECO:0007669"/>
    <property type="project" value="InterPro"/>
</dbReference>
<dbReference type="InterPro" id="IPR016442">
    <property type="entry name" value="tRNA_splic_arch_short"/>
</dbReference>
<dbReference type="EC" id="4.6.1.16" evidence="4"/>
<dbReference type="HAMAP" id="MF_01833">
    <property type="entry name" value="EndA_short"/>
    <property type="match status" value="1"/>
</dbReference>
<dbReference type="GO" id="GO:0000213">
    <property type="term" value="F:tRNA-intron lyase activity"/>
    <property type="evidence" value="ECO:0007669"/>
    <property type="project" value="UniProtKB-UniRule"/>
</dbReference>
<comment type="similarity">
    <text evidence="4">Belongs to the tRNA-intron endonuclease family. Archaeal short subfamily.</text>
</comment>